<dbReference type="InterPro" id="IPR042336">
    <property type="entry name" value="GOLIM4"/>
</dbReference>
<feature type="region of interest" description="Disordered" evidence="1">
    <location>
        <begin position="470"/>
        <end position="520"/>
    </location>
</feature>
<feature type="region of interest" description="Disordered" evidence="1">
    <location>
        <begin position="289"/>
        <end position="441"/>
    </location>
</feature>
<feature type="compositionally biased region" description="Basic and acidic residues" evidence="1">
    <location>
        <begin position="472"/>
        <end position="484"/>
    </location>
</feature>
<feature type="compositionally biased region" description="Basic and acidic residues" evidence="1">
    <location>
        <begin position="1"/>
        <end position="19"/>
    </location>
</feature>
<feature type="compositionally biased region" description="Basic and acidic residues" evidence="1">
    <location>
        <begin position="371"/>
        <end position="380"/>
    </location>
</feature>
<feature type="compositionally biased region" description="Basic and acidic residues" evidence="1">
    <location>
        <begin position="137"/>
        <end position="156"/>
    </location>
</feature>
<gene>
    <name evidence="2" type="primary">LOC109690368</name>
</gene>
<feature type="region of interest" description="Disordered" evidence="1">
    <location>
        <begin position="135"/>
        <end position="156"/>
    </location>
</feature>
<dbReference type="KEGG" id="ccan:109690368"/>
<organism evidence="2">
    <name type="scientific">Castor canadensis</name>
    <name type="common">American beaver</name>
    <dbReference type="NCBI Taxonomy" id="51338"/>
    <lineage>
        <taxon>Eukaryota</taxon>
        <taxon>Metazoa</taxon>
        <taxon>Chordata</taxon>
        <taxon>Craniata</taxon>
        <taxon>Vertebrata</taxon>
        <taxon>Euteleostomi</taxon>
        <taxon>Mammalia</taxon>
        <taxon>Eutheria</taxon>
        <taxon>Euarchontoglires</taxon>
        <taxon>Glires</taxon>
        <taxon>Rodentia</taxon>
        <taxon>Castorimorpha</taxon>
        <taxon>Castoridae</taxon>
        <taxon>Castor</taxon>
    </lineage>
</organism>
<dbReference type="PANTHER" id="PTHR22909:SF22">
    <property type="entry name" value="GOLGI INTEGRAL MEMBRANE PROTEIN 4"/>
    <property type="match status" value="1"/>
</dbReference>
<feature type="compositionally biased region" description="Basic and acidic residues" evidence="1">
    <location>
        <begin position="341"/>
        <end position="359"/>
    </location>
</feature>
<dbReference type="AlphaFoldDB" id="A0A8B7V1U7"/>
<feature type="compositionally biased region" description="Basic and acidic residues" evidence="1">
    <location>
        <begin position="386"/>
        <end position="402"/>
    </location>
</feature>
<evidence type="ECO:0000256" key="1">
    <source>
        <dbReference type="SAM" id="MobiDB-lite"/>
    </source>
</evidence>
<evidence type="ECO:0000313" key="2">
    <source>
        <dbReference type="RefSeq" id="XP_020025257.1"/>
    </source>
</evidence>
<dbReference type="OrthoDB" id="6288648at2759"/>
<sequence>MPCGEKVEDPGDDGQEGKRAAIAGSQQLWQWGKGKKRGSESVQQQGMVVKVIKVDRVAQENTGPHRDTEKEVTGKEFVYEHRSRLEKSLQKERLEHKKAKEDFLVYKLEAQETLNKGRQDSNSRYSALNVQHQMLKSQHEELKKQHSDLEEDHRKQGEDFTRTFNDHKQKYLQLQQEKEQELSKLKETIYNLREENRQLRKAHQDIHTQLQDVKQQHKNLLSEHEQLVVTLEDHKSALAAAQTQVAEYKQLKETLNRIPSFRKFEPAEPQNVTFTQMAHSPQGYNTAREKSVGELQELSRNSEVRQKHEAMSRRTEEAKPSPPTHKEAEFQTPAEQNPQEVEPREPEEHQVEEEHRKALEEEEMEQVGQAEHLEEEHDPSPEEQDREWKEQQEQKEAARLLEGHAQAEVYSSARPVTNFRSPYEEQLEQQRLAARRDEEAQRLWEHQEALHQQRLQEHLLRQQQQQLLVRETAQRKQAEHEEGRQQQQKQLRQQAHYDAMDNDIVQGAEDQGIQEEEGGGKISQMMTVLIKSTW</sequence>
<feature type="compositionally biased region" description="Low complexity" evidence="1">
    <location>
        <begin position="485"/>
        <end position="494"/>
    </location>
</feature>
<dbReference type="PANTHER" id="PTHR22909">
    <property type="entry name" value="GOLGI INTEGRAL MEMBRANE PROTEIN 4"/>
    <property type="match status" value="1"/>
</dbReference>
<name>A0A8B7V1U7_CASCN</name>
<dbReference type="CTD" id="27333"/>
<proteinExistence type="predicted"/>
<feature type="compositionally biased region" description="Basic and acidic residues" evidence="1">
    <location>
        <begin position="300"/>
        <end position="329"/>
    </location>
</feature>
<dbReference type="GO" id="GO:0000139">
    <property type="term" value="C:Golgi membrane"/>
    <property type="evidence" value="ECO:0007669"/>
    <property type="project" value="InterPro"/>
</dbReference>
<protein>
    <submittedName>
        <fullName evidence="2">Golgi integral membrane protein 4-like</fullName>
    </submittedName>
</protein>
<reference evidence="2" key="1">
    <citation type="submission" date="2025-08" db="UniProtKB">
        <authorList>
            <consortium name="RefSeq"/>
        </authorList>
    </citation>
    <scope>IDENTIFICATION</scope>
    <source>
        <tissue evidence="2">Leukocyte</tissue>
    </source>
</reference>
<dbReference type="RefSeq" id="XP_020025257.1">
    <property type="nucleotide sequence ID" value="XM_020169668.1"/>
</dbReference>
<feature type="region of interest" description="Disordered" evidence="1">
    <location>
        <begin position="1"/>
        <end position="20"/>
    </location>
</feature>
<accession>A0A8B7V1U7</accession>